<protein>
    <submittedName>
        <fullName evidence="1">Uncharacterized protein</fullName>
    </submittedName>
</protein>
<feature type="non-terminal residue" evidence="1">
    <location>
        <position position="32"/>
    </location>
</feature>
<gene>
    <name evidence="1" type="ORF">METZ01_LOCUS94306</name>
</gene>
<dbReference type="EMBL" id="UINC01009238">
    <property type="protein sequence ID" value="SVA41452.1"/>
    <property type="molecule type" value="Genomic_DNA"/>
</dbReference>
<organism evidence="1">
    <name type="scientific">marine metagenome</name>
    <dbReference type="NCBI Taxonomy" id="408172"/>
    <lineage>
        <taxon>unclassified sequences</taxon>
        <taxon>metagenomes</taxon>
        <taxon>ecological metagenomes</taxon>
    </lineage>
</organism>
<sequence length="32" mass="3988">MNRFDGFVKYNLPNEFYSYPRNDLFWKKPKTA</sequence>
<reference evidence="1" key="1">
    <citation type="submission" date="2018-05" db="EMBL/GenBank/DDBJ databases">
        <authorList>
            <person name="Lanie J.A."/>
            <person name="Ng W.-L."/>
            <person name="Kazmierczak K.M."/>
            <person name="Andrzejewski T.M."/>
            <person name="Davidsen T.M."/>
            <person name="Wayne K.J."/>
            <person name="Tettelin H."/>
            <person name="Glass J.I."/>
            <person name="Rusch D."/>
            <person name="Podicherti R."/>
            <person name="Tsui H.-C.T."/>
            <person name="Winkler M.E."/>
        </authorList>
    </citation>
    <scope>NUCLEOTIDE SEQUENCE</scope>
</reference>
<evidence type="ECO:0000313" key="1">
    <source>
        <dbReference type="EMBL" id="SVA41452.1"/>
    </source>
</evidence>
<proteinExistence type="predicted"/>
<accession>A0A381VME4</accession>
<name>A0A381VME4_9ZZZZ</name>
<dbReference type="AlphaFoldDB" id="A0A381VME4"/>